<gene>
    <name evidence="2" type="ORF">LX32DRAFT_402327</name>
</gene>
<dbReference type="EMBL" id="MU842878">
    <property type="protein sequence ID" value="KAK2028446.1"/>
    <property type="molecule type" value="Genomic_DNA"/>
</dbReference>
<dbReference type="Proteomes" id="UP001232148">
    <property type="component" value="Unassembled WGS sequence"/>
</dbReference>
<evidence type="ECO:0000256" key="1">
    <source>
        <dbReference type="SAM" id="SignalP"/>
    </source>
</evidence>
<accession>A0AAD9HHX1</accession>
<feature type="chain" id="PRO_5042256077" evidence="1">
    <location>
        <begin position="16"/>
        <end position="192"/>
    </location>
</feature>
<sequence length="192" mass="19065">MRSFAILSAAGLAAAQVTTIIITDGITATVTLPAFTEPTSLVTVTSVVPETTVTVTPEPTPSTTVVVTDGVTTVPAGFTTTTAVVVDDPPVTTTIPIVIPGTDTPIPLPSASESASIITPVPLPSVTEPASTVTGVLPTANTTLATFTQTYFTSTPNATSSGPVVVPTAAADKVQGSVVGLVAAGIASFFLI</sequence>
<comment type="caution">
    <text evidence="2">The sequence shown here is derived from an EMBL/GenBank/DDBJ whole genome shotgun (WGS) entry which is preliminary data.</text>
</comment>
<protein>
    <submittedName>
        <fullName evidence="2">Uncharacterized protein</fullName>
    </submittedName>
</protein>
<feature type="signal peptide" evidence="1">
    <location>
        <begin position="1"/>
        <end position="15"/>
    </location>
</feature>
<keyword evidence="3" id="KW-1185">Reference proteome</keyword>
<evidence type="ECO:0000313" key="2">
    <source>
        <dbReference type="EMBL" id="KAK2028446.1"/>
    </source>
</evidence>
<evidence type="ECO:0000313" key="3">
    <source>
        <dbReference type="Proteomes" id="UP001232148"/>
    </source>
</evidence>
<reference evidence="2" key="1">
    <citation type="submission" date="2021-06" db="EMBL/GenBank/DDBJ databases">
        <title>Comparative genomics, transcriptomics and evolutionary studies reveal genomic signatures of adaptation to plant cell wall in hemibiotrophic fungi.</title>
        <authorList>
            <consortium name="DOE Joint Genome Institute"/>
            <person name="Baroncelli R."/>
            <person name="Diaz J.F."/>
            <person name="Benocci T."/>
            <person name="Peng M."/>
            <person name="Battaglia E."/>
            <person name="Haridas S."/>
            <person name="Andreopoulos W."/>
            <person name="Labutti K."/>
            <person name="Pangilinan J."/>
            <person name="Floch G.L."/>
            <person name="Makela M.R."/>
            <person name="Henrissat B."/>
            <person name="Grigoriev I.V."/>
            <person name="Crouch J.A."/>
            <person name="De Vries R.P."/>
            <person name="Sukno S.A."/>
            <person name="Thon M.R."/>
        </authorList>
    </citation>
    <scope>NUCLEOTIDE SEQUENCE</scope>
    <source>
        <strain evidence="2">MAFF235873</strain>
    </source>
</reference>
<dbReference type="AlphaFoldDB" id="A0AAD9HHX1"/>
<organism evidence="2 3">
    <name type="scientific">Colletotrichum zoysiae</name>
    <dbReference type="NCBI Taxonomy" id="1216348"/>
    <lineage>
        <taxon>Eukaryota</taxon>
        <taxon>Fungi</taxon>
        <taxon>Dikarya</taxon>
        <taxon>Ascomycota</taxon>
        <taxon>Pezizomycotina</taxon>
        <taxon>Sordariomycetes</taxon>
        <taxon>Hypocreomycetidae</taxon>
        <taxon>Glomerellales</taxon>
        <taxon>Glomerellaceae</taxon>
        <taxon>Colletotrichum</taxon>
        <taxon>Colletotrichum graminicola species complex</taxon>
    </lineage>
</organism>
<name>A0AAD9HHX1_9PEZI</name>
<proteinExistence type="predicted"/>
<keyword evidence="1" id="KW-0732">Signal</keyword>